<evidence type="ECO:0000256" key="2">
    <source>
        <dbReference type="ARBA" id="ARBA00023125"/>
    </source>
</evidence>
<dbReference type="PROSITE" id="PS50995">
    <property type="entry name" value="HTH_MARR_2"/>
    <property type="match status" value="1"/>
</dbReference>
<keyword evidence="6" id="KW-1185">Reference proteome</keyword>
<gene>
    <name evidence="5" type="ORF">R8Z52_17990</name>
</gene>
<accession>A0ABZ0QIU4</accession>
<name>A0ABZ0QIU4_9VIBR</name>
<evidence type="ECO:0000256" key="1">
    <source>
        <dbReference type="ARBA" id="ARBA00023015"/>
    </source>
</evidence>
<dbReference type="Pfam" id="PF12802">
    <property type="entry name" value="MarR_2"/>
    <property type="match status" value="1"/>
</dbReference>
<dbReference type="InterPro" id="IPR000835">
    <property type="entry name" value="HTH_MarR-typ"/>
</dbReference>
<dbReference type="EMBL" id="CP138204">
    <property type="protein sequence ID" value="WPC76421.1"/>
    <property type="molecule type" value="Genomic_DNA"/>
</dbReference>
<dbReference type="SMART" id="SM00347">
    <property type="entry name" value="HTH_MARR"/>
    <property type="match status" value="1"/>
</dbReference>
<dbReference type="SUPFAM" id="SSF46785">
    <property type="entry name" value="Winged helix' DNA-binding domain"/>
    <property type="match status" value="1"/>
</dbReference>
<dbReference type="PROSITE" id="PS01117">
    <property type="entry name" value="HTH_MARR_1"/>
    <property type="match status" value="1"/>
</dbReference>
<proteinExistence type="predicted"/>
<organism evidence="5 6">
    <name type="scientific">Vibrio porteresiae DSM 19223</name>
    <dbReference type="NCBI Taxonomy" id="1123496"/>
    <lineage>
        <taxon>Bacteria</taxon>
        <taxon>Pseudomonadati</taxon>
        <taxon>Pseudomonadota</taxon>
        <taxon>Gammaproteobacteria</taxon>
        <taxon>Vibrionales</taxon>
        <taxon>Vibrionaceae</taxon>
        <taxon>Vibrio</taxon>
    </lineage>
</organism>
<dbReference type="Proteomes" id="UP001304071">
    <property type="component" value="Chromosome 2"/>
</dbReference>
<dbReference type="PANTHER" id="PTHR33164:SF43">
    <property type="entry name" value="HTH-TYPE TRANSCRIPTIONAL REPRESSOR YETL"/>
    <property type="match status" value="1"/>
</dbReference>
<sequence length="141" mass="16234">MNRNSLEQQIAHLTQSIRENISKDLIKRGITLTFYQSLVLFRVAEKTPCTAHDVVVTTKKDKAQITRLVNDLIAIGYLDREPNPADKRQLLLTLTAEGQECYEEIRAIRQKISEKMTQGIAPEQQQQMLSWIQVMENNLSH</sequence>
<dbReference type="Gene3D" id="1.10.10.10">
    <property type="entry name" value="Winged helix-like DNA-binding domain superfamily/Winged helix DNA-binding domain"/>
    <property type="match status" value="1"/>
</dbReference>
<dbReference type="InterPro" id="IPR039422">
    <property type="entry name" value="MarR/SlyA-like"/>
</dbReference>
<evidence type="ECO:0000256" key="3">
    <source>
        <dbReference type="ARBA" id="ARBA00023163"/>
    </source>
</evidence>
<dbReference type="PANTHER" id="PTHR33164">
    <property type="entry name" value="TRANSCRIPTIONAL REGULATOR, MARR FAMILY"/>
    <property type="match status" value="1"/>
</dbReference>
<feature type="domain" description="HTH marR-type" evidence="4">
    <location>
        <begin position="3"/>
        <end position="137"/>
    </location>
</feature>
<evidence type="ECO:0000313" key="6">
    <source>
        <dbReference type="Proteomes" id="UP001304071"/>
    </source>
</evidence>
<dbReference type="InterPro" id="IPR036388">
    <property type="entry name" value="WH-like_DNA-bd_sf"/>
</dbReference>
<evidence type="ECO:0000259" key="4">
    <source>
        <dbReference type="PROSITE" id="PS50995"/>
    </source>
</evidence>
<dbReference type="RefSeq" id="WP_261896832.1">
    <property type="nucleotide sequence ID" value="NZ_AP024896.1"/>
</dbReference>
<dbReference type="InterPro" id="IPR023187">
    <property type="entry name" value="Tscrpt_reg_MarR-type_CS"/>
</dbReference>
<evidence type="ECO:0000313" key="5">
    <source>
        <dbReference type="EMBL" id="WPC76421.1"/>
    </source>
</evidence>
<keyword evidence="1" id="KW-0805">Transcription regulation</keyword>
<keyword evidence="2" id="KW-0238">DNA-binding</keyword>
<reference evidence="5 6" key="1">
    <citation type="submission" date="2023-11" db="EMBL/GenBank/DDBJ databases">
        <title>Plant-associative lifestyle of Vibrio porteresiae and its evolutionary dynamics.</title>
        <authorList>
            <person name="Rameshkumar N."/>
            <person name="Kirti K."/>
        </authorList>
    </citation>
    <scope>NUCLEOTIDE SEQUENCE [LARGE SCALE GENOMIC DNA]</scope>
    <source>
        <strain evidence="5 6">MSSRF30</strain>
    </source>
</reference>
<keyword evidence="3" id="KW-0804">Transcription</keyword>
<dbReference type="InterPro" id="IPR036390">
    <property type="entry name" value="WH_DNA-bd_sf"/>
</dbReference>
<protein>
    <submittedName>
        <fullName evidence="5">MarR family winged helix-turn-helix transcriptional regulator</fullName>
    </submittedName>
</protein>